<organism evidence="4 5">
    <name type="scientific">Dokdonella soli</name>
    <dbReference type="NCBI Taxonomy" id="529810"/>
    <lineage>
        <taxon>Bacteria</taxon>
        <taxon>Pseudomonadati</taxon>
        <taxon>Pseudomonadota</taxon>
        <taxon>Gammaproteobacteria</taxon>
        <taxon>Lysobacterales</taxon>
        <taxon>Rhodanobacteraceae</taxon>
        <taxon>Dokdonella</taxon>
    </lineage>
</organism>
<accession>A0ABN1IRC5</accession>
<dbReference type="PROSITE" id="PS50404">
    <property type="entry name" value="GST_NTER"/>
    <property type="match status" value="1"/>
</dbReference>
<dbReference type="Pfam" id="PF00043">
    <property type="entry name" value="GST_C"/>
    <property type="match status" value="1"/>
</dbReference>
<dbReference type="InterPro" id="IPR010987">
    <property type="entry name" value="Glutathione-S-Trfase_C-like"/>
</dbReference>
<dbReference type="SFLD" id="SFLDS00019">
    <property type="entry name" value="Glutathione_Transferase_(cytos"/>
    <property type="match status" value="1"/>
</dbReference>
<evidence type="ECO:0000259" key="2">
    <source>
        <dbReference type="PROSITE" id="PS50404"/>
    </source>
</evidence>
<dbReference type="RefSeq" id="WP_343792213.1">
    <property type="nucleotide sequence ID" value="NZ_BAAAEU010000024.1"/>
</dbReference>
<dbReference type="PANTHER" id="PTHR44051:SF8">
    <property type="entry name" value="GLUTATHIONE S-TRANSFERASE GSTA"/>
    <property type="match status" value="1"/>
</dbReference>
<dbReference type="PANTHER" id="PTHR44051">
    <property type="entry name" value="GLUTATHIONE S-TRANSFERASE-RELATED"/>
    <property type="match status" value="1"/>
</dbReference>
<dbReference type="InterPro" id="IPR036249">
    <property type="entry name" value="Thioredoxin-like_sf"/>
</dbReference>
<dbReference type="PROSITE" id="PS50405">
    <property type="entry name" value="GST_CTER"/>
    <property type="match status" value="1"/>
</dbReference>
<dbReference type="InterPro" id="IPR036282">
    <property type="entry name" value="Glutathione-S-Trfase_C_sf"/>
</dbReference>
<dbReference type="InterPro" id="IPR004045">
    <property type="entry name" value="Glutathione_S-Trfase_N"/>
</dbReference>
<feature type="domain" description="GST C-terminal" evidence="3">
    <location>
        <begin position="89"/>
        <end position="217"/>
    </location>
</feature>
<evidence type="ECO:0000313" key="5">
    <source>
        <dbReference type="Proteomes" id="UP001501523"/>
    </source>
</evidence>
<dbReference type="Proteomes" id="UP001501523">
    <property type="component" value="Unassembled WGS sequence"/>
</dbReference>
<reference evidence="4 5" key="1">
    <citation type="journal article" date="2019" name="Int. J. Syst. Evol. Microbiol.">
        <title>The Global Catalogue of Microorganisms (GCM) 10K type strain sequencing project: providing services to taxonomists for standard genome sequencing and annotation.</title>
        <authorList>
            <consortium name="The Broad Institute Genomics Platform"/>
            <consortium name="The Broad Institute Genome Sequencing Center for Infectious Disease"/>
            <person name="Wu L."/>
            <person name="Ma J."/>
        </authorList>
    </citation>
    <scope>NUCLEOTIDE SEQUENCE [LARGE SCALE GENOMIC DNA]</scope>
    <source>
        <strain evidence="4 5">JCM 15421</strain>
    </source>
</reference>
<dbReference type="SUPFAM" id="SSF47616">
    <property type="entry name" value="GST C-terminal domain-like"/>
    <property type="match status" value="1"/>
</dbReference>
<comment type="caution">
    <text evidence="4">The sequence shown here is derived from an EMBL/GenBank/DDBJ whole genome shotgun (WGS) entry which is preliminary data.</text>
</comment>
<dbReference type="CDD" id="cd03207">
    <property type="entry name" value="GST_C_8"/>
    <property type="match status" value="1"/>
</dbReference>
<dbReference type="InterPro" id="IPR004046">
    <property type="entry name" value="GST_C"/>
</dbReference>
<dbReference type="Pfam" id="PF02798">
    <property type="entry name" value="GST_N"/>
    <property type="match status" value="1"/>
</dbReference>
<dbReference type="EMBL" id="BAAAEU010000024">
    <property type="protein sequence ID" value="GAA0719499.1"/>
    <property type="molecule type" value="Genomic_DNA"/>
</dbReference>
<comment type="similarity">
    <text evidence="1">Belongs to the GST superfamily.</text>
</comment>
<dbReference type="InterPro" id="IPR040079">
    <property type="entry name" value="Glutathione_S-Trfase"/>
</dbReference>
<dbReference type="Gene3D" id="1.20.1050.10">
    <property type="match status" value="1"/>
</dbReference>
<feature type="domain" description="GST N-terminal" evidence="2">
    <location>
        <begin position="24"/>
        <end position="88"/>
    </location>
</feature>
<dbReference type="SUPFAM" id="SSF52833">
    <property type="entry name" value="Thioredoxin-like"/>
    <property type="match status" value="1"/>
</dbReference>
<gene>
    <name evidence="4" type="ORF">GCM10009105_28030</name>
</gene>
<protein>
    <submittedName>
        <fullName evidence="4">Glutathione S-transferase family protein</fullName>
    </submittedName>
</protein>
<keyword evidence="5" id="KW-1185">Reference proteome</keyword>
<evidence type="ECO:0000259" key="3">
    <source>
        <dbReference type="PROSITE" id="PS50405"/>
    </source>
</evidence>
<sequence>MKKIAVWGFRSVPAFAQGLVRDLRVRWALEEAGLAYESRFIGIEERHSDTYQRKHPFGLVPVLESSEGTLIESGAIVHAIAEHCEALMPSDRRAETLAWMFAALDTVEPPVWTLSVMDLQHRDEEWAKLRRPAAVDQVRVRLTALSEWLDGREYLLGRFTAADILMTTALRFIRHTDLVAGFPLLDAYVKRCEARPAFQTALRDQLADYARNEAVAA</sequence>
<dbReference type="Gene3D" id="3.40.30.10">
    <property type="entry name" value="Glutaredoxin"/>
    <property type="match status" value="1"/>
</dbReference>
<proteinExistence type="inferred from homology"/>
<name>A0ABN1IRC5_9GAMM</name>
<evidence type="ECO:0000313" key="4">
    <source>
        <dbReference type="EMBL" id="GAA0719499.1"/>
    </source>
</evidence>
<evidence type="ECO:0000256" key="1">
    <source>
        <dbReference type="RuleBase" id="RU003494"/>
    </source>
</evidence>
<dbReference type="SFLD" id="SFLDG00358">
    <property type="entry name" value="Main_(cytGST)"/>
    <property type="match status" value="1"/>
</dbReference>